<evidence type="ECO:0000259" key="1">
    <source>
        <dbReference type="SMART" id="SM00256"/>
    </source>
</evidence>
<dbReference type="SMART" id="SM00256">
    <property type="entry name" value="FBOX"/>
    <property type="match status" value="1"/>
</dbReference>
<dbReference type="PANTHER" id="PTHR47123">
    <property type="entry name" value="F-BOX PROTEIN SKIP23"/>
    <property type="match status" value="1"/>
</dbReference>
<dbReference type="InterPro" id="IPR036047">
    <property type="entry name" value="F-box-like_dom_sf"/>
</dbReference>
<reference evidence="2 3" key="1">
    <citation type="submission" date="2024-11" db="EMBL/GenBank/DDBJ databases">
        <title>Chromosome-level genome assembly of Eucalyptus globulus Labill. provides insights into its genome evolution.</title>
        <authorList>
            <person name="Li X."/>
        </authorList>
    </citation>
    <scope>NUCLEOTIDE SEQUENCE [LARGE SCALE GENOMIC DNA]</scope>
    <source>
        <strain evidence="2">CL2024</strain>
        <tissue evidence="2">Fresh tender leaves</tissue>
    </source>
</reference>
<evidence type="ECO:0000313" key="3">
    <source>
        <dbReference type="Proteomes" id="UP001634007"/>
    </source>
</evidence>
<feature type="domain" description="F-box" evidence="1">
    <location>
        <begin position="10"/>
        <end position="50"/>
    </location>
</feature>
<dbReference type="Proteomes" id="UP001634007">
    <property type="component" value="Unassembled WGS sequence"/>
</dbReference>
<dbReference type="AlphaFoldDB" id="A0ABD3J1N7"/>
<accession>A0ABD3J1N7</accession>
<dbReference type="EMBL" id="JBJKBG010000010">
    <property type="protein sequence ID" value="KAL3720598.1"/>
    <property type="molecule type" value="Genomic_DNA"/>
</dbReference>
<evidence type="ECO:0000313" key="2">
    <source>
        <dbReference type="EMBL" id="KAL3720598.1"/>
    </source>
</evidence>
<organism evidence="2 3">
    <name type="scientific">Eucalyptus globulus</name>
    <name type="common">Tasmanian blue gum</name>
    <dbReference type="NCBI Taxonomy" id="34317"/>
    <lineage>
        <taxon>Eukaryota</taxon>
        <taxon>Viridiplantae</taxon>
        <taxon>Streptophyta</taxon>
        <taxon>Embryophyta</taxon>
        <taxon>Tracheophyta</taxon>
        <taxon>Spermatophyta</taxon>
        <taxon>Magnoliopsida</taxon>
        <taxon>eudicotyledons</taxon>
        <taxon>Gunneridae</taxon>
        <taxon>Pentapetalae</taxon>
        <taxon>rosids</taxon>
        <taxon>malvids</taxon>
        <taxon>Myrtales</taxon>
        <taxon>Myrtaceae</taxon>
        <taxon>Myrtoideae</taxon>
        <taxon>Eucalypteae</taxon>
        <taxon>Eucalyptus</taxon>
    </lineage>
</organism>
<dbReference type="InterPro" id="IPR001810">
    <property type="entry name" value="F-box_dom"/>
</dbReference>
<protein>
    <recommendedName>
        <fullName evidence="1">F-box domain-containing protein</fullName>
    </recommendedName>
</protein>
<dbReference type="Gene3D" id="1.20.1280.50">
    <property type="match status" value="1"/>
</dbReference>
<gene>
    <name evidence="2" type="ORF">ACJRO7_005418</name>
</gene>
<keyword evidence="3" id="KW-1185">Reference proteome</keyword>
<proteinExistence type="predicted"/>
<dbReference type="Pfam" id="PF00646">
    <property type="entry name" value="F-box"/>
    <property type="match status" value="1"/>
</dbReference>
<dbReference type="PANTHER" id="PTHR47123:SF6">
    <property type="entry name" value="F-BOX PROTEIN SKIP23-LIKE ISOFORM X1"/>
    <property type="match status" value="1"/>
</dbReference>
<dbReference type="SUPFAM" id="SSF81383">
    <property type="entry name" value="F-box domain"/>
    <property type="match status" value="1"/>
</dbReference>
<dbReference type="Pfam" id="PF03478">
    <property type="entry name" value="Beta-prop_KIB1-4"/>
    <property type="match status" value="1"/>
</dbReference>
<dbReference type="InterPro" id="IPR005174">
    <property type="entry name" value="KIB1-4_b-propeller"/>
</dbReference>
<sequence>MEKPVPWSELPTELWSMIGKKLDTHMHVCRFRSVCSSWRSLIPPVPEFEQGTGGPLIGQRTVYLLEPPPTSPRDSQCPPSPREGWLIKIAEKEDLGGGGRVQLFNPLSSRPISLKGGTFPKVLCTMDYRVTEIFVEHYFIRELGVRYPWEVRKVIVLPDSPWAVLEETLVVGIFGEGRLMCWKHGDEDWTELESPNCQYDDLIAYKGQCYVVDRFGIVSWIDPSFKIVQFSPPACGDGVGGDRKHLVELGGDLHVVDRYFVKESKFFRRIREDAEGAAGFKVHRLNQEWGKWDEVRNLGDVAIFLGDYSCFSVSVKGFGGCKGNCVYFTEIDGTCEGNVQVFNMEDRSIRWASRSPDHLRILWPPPAWIASNVFTLSPRSLKEADVLVNSAESL</sequence>
<name>A0ABD3J1N7_EUCGL</name>
<dbReference type="InterPro" id="IPR051304">
    <property type="entry name" value="SCF_F-box_domain"/>
</dbReference>
<comment type="caution">
    <text evidence="2">The sequence shown here is derived from an EMBL/GenBank/DDBJ whole genome shotgun (WGS) entry which is preliminary data.</text>
</comment>